<accession>A0A0M8ML47</accession>
<evidence type="ECO:0000259" key="11">
    <source>
        <dbReference type="PROSITE" id="PS51352"/>
    </source>
</evidence>
<keyword evidence="13" id="KW-1185">Reference proteome</keyword>
<keyword evidence="3" id="KW-0049">Antioxidant</keyword>
<evidence type="ECO:0000256" key="1">
    <source>
        <dbReference type="ARBA" id="ARBA00013017"/>
    </source>
</evidence>
<dbReference type="AlphaFoldDB" id="A0A0M8ML47"/>
<dbReference type="GO" id="GO:0005737">
    <property type="term" value="C:cytoplasm"/>
    <property type="evidence" value="ECO:0007669"/>
    <property type="project" value="TreeGrafter"/>
</dbReference>
<dbReference type="InterPro" id="IPR013766">
    <property type="entry name" value="Thioredoxin_domain"/>
</dbReference>
<reference evidence="12 13" key="1">
    <citation type="submission" date="2015-07" db="EMBL/GenBank/DDBJ databases">
        <title>Draft Genome Sequence of Malassezia furfur CBS1878 and Malassezia pachydermatis CBS1879.</title>
        <authorList>
            <person name="Triana S."/>
            <person name="Ohm R."/>
            <person name="Gonzalez A."/>
            <person name="DeCock H."/>
            <person name="Restrepo S."/>
            <person name="Celis A."/>
        </authorList>
    </citation>
    <scope>NUCLEOTIDE SEQUENCE [LARGE SCALE GENOMIC DNA]</scope>
    <source>
        <strain evidence="12 13">CBS 1879</strain>
    </source>
</reference>
<evidence type="ECO:0000256" key="7">
    <source>
        <dbReference type="ARBA" id="ARBA00032824"/>
    </source>
</evidence>
<dbReference type="InterPro" id="IPR050924">
    <property type="entry name" value="Peroxiredoxin_BCP/PrxQ"/>
</dbReference>
<dbReference type="GO" id="GO:0034599">
    <property type="term" value="P:cellular response to oxidative stress"/>
    <property type="evidence" value="ECO:0007669"/>
    <property type="project" value="TreeGrafter"/>
</dbReference>
<dbReference type="RefSeq" id="XP_017991380.1">
    <property type="nucleotide sequence ID" value="XM_018136217.1"/>
</dbReference>
<dbReference type="GO" id="GO:0008379">
    <property type="term" value="F:thioredoxin peroxidase activity"/>
    <property type="evidence" value="ECO:0007669"/>
    <property type="project" value="TreeGrafter"/>
</dbReference>
<dbReference type="Proteomes" id="UP000037751">
    <property type="component" value="Unassembled WGS sequence"/>
</dbReference>
<dbReference type="EC" id="1.11.1.24" evidence="1"/>
<feature type="compositionally biased region" description="Low complexity" evidence="10">
    <location>
        <begin position="44"/>
        <end position="56"/>
    </location>
</feature>
<evidence type="ECO:0000256" key="3">
    <source>
        <dbReference type="ARBA" id="ARBA00022862"/>
    </source>
</evidence>
<dbReference type="Gene3D" id="3.40.30.10">
    <property type="entry name" value="Glutaredoxin"/>
    <property type="match status" value="1"/>
</dbReference>
<protein>
    <recommendedName>
        <fullName evidence="1">thioredoxin-dependent peroxiredoxin</fullName>
        <ecNumber evidence="1">1.11.1.24</ecNumber>
    </recommendedName>
    <alternativeName>
        <fullName evidence="7">Thioredoxin peroxidase</fullName>
    </alternativeName>
</protein>
<dbReference type="Pfam" id="PF00578">
    <property type="entry name" value="AhpC-TSA"/>
    <property type="match status" value="1"/>
</dbReference>
<evidence type="ECO:0000256" key="6">
    <source>
        <dbReference type="ARBA" id="ARBA00023284"/>
    </source>
</evidence>
<dbReference type="InterPro" id="IPR000866">
    <property type="entry name" value="AhpC/TSA"/>
</dbReference>
<evidence type="ECO:0000313" key="13">
    <source>
        <dbReference type="Proteomes" id="UP000037751"/>
    </source>
</evidence>
<feature type="compositionally biased region" description="Basic and acidic residues" evidence="10">
    <location>
        <begin position="34"/>
        <end position="43"/>
    </location>
</feature>
<comment type="caution">
    <text evidence="12">The sequence shown here is derived from an EMBL/GenBank/DDBJ whole genome shotgun (WGS) entry which is preliminary data.</text>
</comment>
<dbReference type="VEuPathDB" id="FungiDB:Malapachy_1718"/>
<evidence type="ECO:0000256" key="9">
    <source>
        <dbReference type="ARBA" id="ARBA00049091"/>
    </source>
</evidence>
<dbReference type="GeneID" id="28728092"/>
<keyword evidence="4" id="KW-0560">Oxidoreductase</keyword>
<dbReference type="InterPro" id="IPR036249">
    <property type="entry name" value="Thioredoxin-like_sf"/>
</dbReference>
<evidence type="ECO:0000256" key="4">
    <source>
        <dbReference type="ARBA" id="ARBA00023002"/>
    </source>
</evidence>
<name>A0A0M8ML47_9BASI</name>
<feature type="domain" description="Thioredoxin" evidence="11">
    <location>
        <begin position="57"/>
        <end position="196"/>
    </location>
</feature>
<comment type="catalytic activity">
    <reaction evidence="9">
        <text>a hydroperoxide + [thioredoxin]-dithiol = an alcohol + [thioredoxin]-disulfide + H2O</text>
        <dbReference type="Rhea" id="RHEA:62620"/>
        <dbReference type="Rhea" id="RHEA-COMP:10698"/>
        <dbReference type="Rhea" id="RHEA-COMP:10700"/>
        <dbReference type="ChEBI" id="CHEBI:15377"/>
        <dbReference type="ChEBI" id="CHEBI:29950"/>
        <dbReference type="ChEBI" id="CHEBI:30879"/>
        <dbReference type="ChEBI" id="CHEBI:35924"/>
        <dbReference type="ChEBI" id="CHEBI:50058"/>
        <dbReference type="EC" id="1.11.1.24"/>
    </reaction>
</comment>
<dbReference type="OrthoDB" id="338622at2759"/>
<dbReference type="PANTHER" id="PTHR42801:SF23">
    <property type="entry name" value="PEROXIREDOXIN DOT5"/>
    <property type="match status" value="1"/>
</dbReference>
<evidence type="ECO:0000256" key="8">
    <source>
        <dbReference type="ARBA" id="ARBA00038489"/>
    </source>
</evidence>
<keyword evidence="5" id="KW-1015">Disulfide bond</keyword>
<dbReference type="SUPFAM" id="SSF52833">
    <property type="entry name" value="Thioredoxin-like"/>
    <property type="match status" value="1"/>
</dbReference>
<dbReference type="CDD" id="cd03017">
    <property type="entry name" value="PRX_BCP"/>
    <property type="match status" value="1"/>
</dbReference>
<dbReference type="EMBL" id="LGAV01000005">
    <property type="protein sequence ID" value="KOS13748.1"/>
    <property type="molecule type" value="Genomic_DNA"/>
</dbReference>
<dbReference type="GO" id="GO:0045454">
    <property type="term" value="P:cell redox homeostasis"/>
    <property type="evidence" value="ECO:0007669"/>
    <property type="project" value="TreeGrafter"/>
</dbReference>
<dbReference type="PROSITE" id="PS51352">
    <property type="entry name" value="THIOREDOXIN_2"/>
    <property type="match status" value="1"/>
</dbReference>
<feature type="region of interest" description="Disordered" evidence="10">
    <location>
        <begin position="1"/>
        <end position="58"/>
    </location>
</feature>
<keyword evidence="6" id="KW-0676">Redox-active center</keyword>
<evidence type="ECO:0000256" key="5">
    <source>
        <dbReference type="ARBA" id="ARBA00023157"/>
    </source>
</evidence>
<comment type="similarity">
    <text evidence="8">Belongs to the peroxiredoxin family. BCP/PrxQ subfamily.</text>
</comment>
<keyword evidence="2" id="KW-0575">Peroxidase</keyword>
<evidence type="ECO:0000313" key="12">
    <source>
        <dbReference type="EMBL" id="KOS13748.1"/>
    </source>
</evidence>
<sequence length="197" mass="21182">MSETTSVPARRQSARLSRKRESEPEVSQPVKQSRTSETKKQDKPATTPTATASPKALRVGDALPDLTLLDQDEKPVKVAELRKAVIFTYPKANTPGCTKQAQCYRDATDDWTKIGYKVFGLSNDAPKSQRSWATKLGLSYQLLSDPKRELIGALTGGTAKTARSHFVIGEDGTLTLSSVGVKPVESSSAALASVSST</sequence>
<evidence type="ECO:0000256" key="2">
    <source>
        <dbReference type="ARBA" id="ARBA00022559"/>
    </source>
</evidence>
<evidence type="ECO:0000256" key="10">
    <source>
        <dbReference type="SAM" id="MobiDB-lite"/>
    </source>
</evidence>
<gene>
    <name evidence="12" type="ORF">Malapachy_1718</name>
</gene>
<dbReference type="PANTHER" id="PTHR42801">
    <property type="entry name" value="THIOREDOXIN-DEPENDENT PEROXIDE REDUCTASE"/>
    <property type="match status" value="1"/>
</dbReference>
<proteinExistence type="inferred from homology"/>
<organism evidence="12 13">
    <name type="scientific">Malassezia pachydermatis</name>
    <dbReference type="NCBI Taxonomy" id="77020"/>
    <lineage>
        <taxon>Eukaryota</taxon>
        <taxon>Fungi</taxon>
        <taxon>Dikarya</taxon>
        <taxon>Basidiomycota</taxon>
        <taxon>Ustilaginomycotina</taxon>
        <taxon>Malasseziomycetes</taxon>
        <taxon>Malasseziales</taxon>
        <taxon>Malasseziaceae</taxon>
        <taxon>Malassezia</taxon>
    </lineage>
</organism>
<dbReference type="STRING" id="77020.A0A0M8ML47"/>